<accession>A0A4Q7ZF52</accession>
<organism evidence="1 2">
    <name type="scientific">Krasilnikovia cinnamomea</name>
    <dbReference type="NCBI Taxonomy" id="349313"/>
    <lineage>
        <taxon>Bacteria</taxon>
        <taxon>Bacillati</taxon>
        <taxon>Actinomycetota</taxon>
        <taxon>Actinomycetes</taxon>
        <taxon>Micromonosporales</taxon>
        <taxon>Micromonosporaceae</taxon>
        <taxon>Krasilnikovia</taxon>
    </lineage>
</organism>
<sequence length="198" mass="22454">MHPDIEAWQAWDPRVAARRLAGLPAPWYVAAGWAIDLFTGGTPRDHEDLEIAVPSGRFALVPPLLPDCDFWVPQGEGRLVPLSAATLAGESHQTWAYERAAGRWRLDVFREPHDGDMWICRRAEDRIRRPYTEIIRHTDDGIPYLTPEVVLLFKAKAARAKDERDLSGALPLMTATQRGWLRDALELVHPGHPWLRVC</sequence>
<name>A0A4Q7ZF52_9ACTN</name>
<gene>
    <name evidence="1" type="ORF">EV385_0634</name>
</gene>
<dbReference type="AlphaFoldDB" id="A0A4Q7ZF52"/>
<dbReference type="RefSeq" id="WP_130508064.1">
    <property type="nucleotide sequence ID" value="NZ_SHKY01000001.1"/>
</dbReference>
<dbReference type="Proteomes" id="UP000292564">
    <property type="component" value="Unassembled WGS sequence"/>
</dbReference>
<keyword evidence="2" id="KW-1185">Reference proteome</keyword>
<evidence type="ECO:0000313" key="1">
    <source>
        <dbReference type="EMBL" id="RZU48901.1"/>
    </source>
</evidence>
<proteinExistence type="predicted"/>
<dbReference type="EMBL" id="SHKY01000001">
    <property type="protein sequence ID" value="RZU48901.1"/>
    <property type="molecule type" value="Genomic_DNA"/>
</dbReference>
<evidence type="ECO:0000313" key="2">
    <source>
        <dbReference type="Proteomes" id="UP000292564"/>
    </source>
</evidence>
<dbReference type="Gene3D" id="3.30.460.40">
    <property type="match status" value="1"/>
</dbReference>
<evidence type="ECO:0008006" key="3">
    <source>
        <dbReference type="Google" id="ProtNLM"/>
    </source>
</evidence>
<dbReference type="OrthoDB" id="4539099at2"/>
<reference evidence="1 2" key="1">
    <citation type="submission" date="2019-02" db="EMBL/GenBank/DDBJ databases">
        <title>Sequencing the genomes of 1000 actinobacteria strains.</title>
        <authorList>
            <person name="Klenk H.-P."/>
        </authorList>
    </citation>
    <scope>NUCLEOTIDE SEQUENCE [LARGE SCALE GENOMIC DNA]</scope>
    <source>
        <strain evidence="1 2">DSM 45162</strain>
    </source>
</reference>
<comment type="caution">
    <text evidence="1">The sequence shown here is derived from an EMBL/GenBank/DDBJ whole genome shotgun (WGS) entry which is preliminary data.</text>
</comment>
<protein>
    <recommendedName>
        <fullName evidence="3">Aminoglycoside-2''-adenylyltransferase</fullName>
    </recommendedName>
</protein>